<feature type="compositionally biased region" description="Low complexity" evidence="1">
    <location>
        <begin position="23"/>
        <end position="33"/>
    </location>
</feature>
<gene>
    <name evidence="2" type="ORF">CM83_24484</name>
</gene>
<accession>A0A0A9Y650</accession>
<evidence type="ECO:0000313" key="2">
    <source>
        <dbReference type="EMBL" id="JAG27639.1"/>
    </source>
</evidence>
<feature type="region of interest" description="Disordered" evidence="1">
    <location>
        <begin position="135"/>
        <end position="161"/>
    </location>
</feature>
<sequence>MSLQRYLFGTSSSDDLPERKDINNNNDNNSYNDNVKRSSKKLNRQMHSVATPPPPPSIHTSADVTLNGELVVDFFGIFRGGLRDGSGVLKLPAVGGISAEACNSTKFSSNNFEPVLSHTSSGSHNNNDNIKELRRRNKKKGKQDRNSNEPVTLRHHIFKAQ</sequence>
<protein>
    <submittedName>
        <fullName evidence="2">Uncharacterized protein</fullName>
    </submittedName>
</protein>
<reference evidence="2" key="2">
    <citation type="submission" date="2014-07" db="EMBL/GenBank/DDBJ databases">
        <authorList>
            <person name="Hull J."/>
        </authorList>
    </citation>
    <scope>NUCLEOTIDE SEQUENCE</scope>
</reference>
<evidence type="ECO:0000256" key="1">
    <source>
        <dbReference type="SAM" id="MobiDB-lite"/>
    </source>
</evidence>
<name>A0A0A9Y650_LYGHE</name>
<feature type="compositionally biased region" description="Polar residues" evidence="1">
    <location>
        <begin position="1"/>
        <end position="14"/>
    </location>
</feature>
<feature type="region of interest" description="Disordered" evidence="1">
    <location>
        <begin position="1"/>
        <end position="61"/>
    </location>
</feature>
<reference evidence="2" key="1">
    <citation type="journal article" date="2014" name="PLoS ONE">
        <title>Transcriptome-Based Identification of ABC Transporters in the Western Tarnished Plant Bug Lygus hesperus.</title>
        <authorList>
            <person name="Hull J.J."/>
            <person name="Chaney K."/>
            <person name="Geib S.M."/>
            <person name="Fabrick J.A."/>
            <person name="Brent C.S."/>
            <person name="Walsh D."/>
            <person name="Lavine L.C."/>
        </authorList>
    </citation>
    <scope>NUCLEOTIDE SEQUENCE</scope>
</reference>
<proteinExistence type="predicted"/>
<dbReference type="AlphaFoldDB" id="A0A0A9Y650"/>
<organism evidence="2">
    <name type="scientific">Lygus hesperus</name>
    <name type="common">Western plant bug</name>
    <dbReference type="NCBI Taxonomy" id="30085"/>
    <lineage>
        <taxon>Eukaryota</taxon>
        <taxon>Metazoa</taxon>
        <taxon>Ecdysozoa</taxon>
        <taxon>Arthropoda</taxon>
        <taxon>Hexapoda</taxon>
        <taxon>Insecta</taxon>
        <taxon>Pterygota</taxon>
        <taxon>Neoptera</taxon>
        <taxon>Paraneoptera</taxon>
        <taxon>Hemiptera</taxon>
        <taxon>Heteroptera</taxon>
        <taxon>Panheteroptera</taxon>
        <taxon>Cimicomorpha</taxon>
        <taxon>Miridae</taxon>
        <taxon>Mirini</taxon>
        <taxon>Lygus</taxon>
    </lineage>
</organism>
<dbReference type="EMBL" id="GBHO01015965">
    <property type="protein sequence ID" value="JAG27639.1"/>
    <property type="molecule type" value="Transcribed_RNA"/>
</dbReference>